<evidence type="ECO:0000256" key="1">
    <source>
        <dbReference type="ARBA" id="ARBA00023015"/>
    </source>
</evidence>
<evidence type="ECO:0000259" key="5">
    <source>
        <dbReference type="PROSITE" id="PS50977"/>
    </source>
</evidence>
<evidence type="ECO:0000256" key="3">
    <source>
        <dbReference type="ARBA" id="ARBA00023163"/>
    </source>
</evidence>
<dbReference type="InterPro" id="IPR009057">
    <property type="entry name" value="Homeodomain-like_sf"/>
</dbReference>
<keyword evidence="2 4" id="KW-0238">DNA-binding</keyword>
<dbReference type="PANTHER" id="PTHR47506:SF1">
    <property type="entry name" value="HTH-TYPE TRANSCRIPTIONAL REGULATOR YJDC"/>
    <property type="match status" value="1"/>
</dbReference>
<dbReference type="InterPro" id="IPR001647">
    <property type="entry name" value="HTH_TetR"/>
</dbReference>
<keyword evidence="7" id="KW-1185">Reference proteome</keyword>
<evidence type="ECO:0000313" key="7">
    <source>
        <dbReference type="Proteomes" id="UP001147830"/>
    </source>
</evidence>
<dbReference type="Gene3D" id="1.10.10.60">
    <property type="entry name" value="Homeodomain-like"/>
    <property type="match status" value="1"/>
</dbReference>
<dbReference type="InterPro" id="IPR011075">
    <property type="entry name" value="TetR_C"/>
</dbReference>
<dbReference type="PROSITE" id="PS50977">
    <property type="entry name" value="HTH_TETR_2"/>
    <property type="match status" value="1"/>
</dbReference>
<dbReference type="PANTHER" id="PTHR47506">
    <property type="entry name" value="TRANSCRIPTIONAL REGULATORY PROTEIN"/>
    <property type="match status" value="1"/>
</dbReference>
<dbReference type="SUPFAM" id="SSF46689">
    <property type="entry name" value="Homeodomain-like"/>
    <property type="match status" value="1"/>
</dbReference>
<dbReference type="InterPro" id="IPR036271">
    <property type="entry name" value="Tet_transcr_reg_TetR-rel_C_sf"/>
</dbReference>
<dbReference type="Pfam" id="PF00440">
    <property type="entry name" value="TetR_N"/>
    <property type="match status" value="1"/>
</dbReference>
<reference evidence="6" key="2">
    <citation type="submission" date="2022-08" db="EMBL/GenBank/DDBJ databases">
        <authorList>
            <person name="Dong C."/>
        </authorList>
    </citation>
    <scope>NUCLEOTIDE SEQUENCE</scope>
    <source>
        <strain evidence="6">59MF3M-4</strain>
    </source>
</reference>
<organism evidence="6 7">
    <name type="scientific">Thalassolituus pacificus</name>
    <dbReference type="NCBI Taxonomy" id="2975440"/>
    <lineage>
        <taxon>Bacteria</taxon>
        <taxon>Pseudomonadati</taxon>
        <taxon>Pseudomonadota</taxon>
        <taxon>Gammaproteobacteria</taxon>
        <taxon>Oceanospirillales</taxon>
        <taxon>Oceanospirillaceae</taxon>
        <taxon>Thalassolituus</taxon>
    </lineage>
</organism>
<sequence>MARTKSFDPAQVLHQAMLLFWREGFRQLSLENLVQKLGVNRYSLYQTFGNKQEFFQQALVLYTDTVFNRLLLPLQEQQGKTAIVAYFRLLQRQLQNDQASAGCMLLNASLNAGQLSEESLNLIKASLRHQEESLKKALQQAMANNELNRPRDPLTASRFLASQVHAMVLLRQNAGKKRVHDVLEFMIAELEAW</sequence>
<dbReference type="Pfam" id="PF16925">
    <property type="entry name" value="TetR_C_13"/>
    <property type="match status" value="1"/>
</dbReference>
<keyword evidence="1" id="KW-0805">Transcription regulation</keyword>
<dbReference type="Proteomes" id="UP001147830">
    <property type="component" value="Unassembled WGS sequence"/>
</dbReference>
<feature type="domain" description="HTH tetR-type" evidence="5">
    <location>
        <begin position="6"/>
        <end position="66"/>
    </location>
</feature>
<evidence type="ECO:0000256" key="4">
    <source>
        <dbReference type="PROSITE-ProRule" id="PRU00335"/>
    </source>
</evidence>
<gene>
    <name evidence="6" type="ORF">NYR02_10325</name>
</gene>
<dbReference type="SUPFAM" id="SSF48498">
    <property type="entry name" value="Tetracyclin repressor-like, C-terminal domain"/>
    <property type="match status" value="1"/>
</dbReference>
<dbReference type="EMBL" id="JAOANI010000017">
    <property type="protein sequence ID" value="MCT7359418.1"/>
    <property type="molecule type" value="Genomic_DNA"/>
</dbReference>
<accession>A0A9X3ASW3</accession>
<feature type="DNA-binding region" description="H-T-H motif" evidence="4">
    <location>
        <begin position="29"/>
        <end position="48"/>
    </location>
</feature>
<name>A0A9X3ASW3_9GAMM</name>
<evidence type="ECO:0000256" key="2">
    <source>
        <dbReference type="ARBA" id="ARBA00023125"/>
    </source>
</evidence>
<dbReference type="Gene3D" id="1.10.357.10">
    <property type="entry name" value="Tetracycline Repressor, domain 2"/>
    <property type="match status" value="1"/>
</dbReference>
<keyword evidence="3" id="KW-0804">Transcription</keyword>
<dbReference type="GO" id="GO:0003677">
    <property type="term" value="F:DNA binding"/>
    <property type="evidence" value="ECO:0007669"/>
    <property type="project" value="UniProtKB-UniRule"/>
</dbReference>
<proteinExistence type="predicted"/>
<evidence type="ECO:0000313" key="6">
    <source>
        <dbReference type="EMBL" id="MCT7359418.1"/>
    </source>
</evidence>
<protein>
    <submittedName>
        <fullName evidence="6">TetR/AcrR family transcriptional regulator</fullName>
    </submittedName>
</protein>
<comment type="caution">
    <text evidence="6">The sequence shown here is derived from an EMBL/GenBank/DDBJ whole genome shotgun (WGS) entry which is preliminary data.</text>
</comment>
<dbReference type="RefSeq" id="WP_260976291.1">
    <property type="nucleotide sequence ID" value="NZ_JAOANI010000017.1"/>
</dbReference>
<reference evidence="6" key="1">
    <citation type="journal article" date="2022" name="Front. Microbiol.">
        <title>Genome-based taxonomic rearrangement of Oceanobacter-related bacteria including the description of Thalassolituus hydrocarbonoclasticus sp. nov. and Thalassolituus pacificus sp. nov. and emended description of the genus Thalassolituus.</title>
        <authorList>
            <person name="Dong C."/>
            <person name="Wei L."/>
            <person name="Wang J."/>
            <person name="Lai Q."/>
            <person name="Huang Z."/>
            <person name="Shao Z."/>
        </authorList>
    </citation>
    <scope>NUCLEOTIDE SEQUENCE</scope>
    <source>
        <strain evidence="6">59MF3M-4</strain>
    </source>
</reference>
<dbReference type="AlphaFoldDB" id="A0A9X3ASW3"/>